<comment type="caution">
    <text evidence="3">The sequence shown here is derived from an EMBL/GenBank/DDBJ whole genome shotgun (WGS) entry which is preliminary data.</text>
</comment>
<name>A0A372ZWP3_9ACTN</name>
<dbReference type="EMBL" id="QVIG01000001">
    <property type="protein sequence ID" value="RGD60263.1"/>
    <property type="molecule type" value="Genomic_DNA"/>
</dbReference>
<reference evidence="3 4" key="1">
    <citation type="submission" date="2018-08" db="EMBL/GenBank/DDBJ databases">
        <title>Diversity &amp; Physiological Properties of Lignin-Decomposing Actinobacteria from Soil.</title>
        <authorList>
            <person name="Roh S.G."/>
            <person name="Kim S.B."/>
        </authorList>
    </citation>
    <scope>NUCLEOTIDE SEQUENCE [LARGE SCALE GENOMIC DNA]</scope>
    <source>
        <strain evidence="3 4">MMS17-GH009</strain>
    </source>
</reference>
<evidence type="ECO:0000313" key="4">
    <source>
        <dbReference type="Proteomes" id="UP000263377"/>
    </source>
</evidence>
<dbReference type="Proteomes" id="UP000263377">
    <property type="component" value="Unassembled WGS sequence"/>
</dbReference>
<proteinExistence type="predicted"/>
<keyword evidence="4" id="KW-1185">Reference proteome</keyword>
<dbReference type="AlphaFoldDB" id="A0A372ZWP3"/>
<gene>
    <name evidence="3" type="ORF">DR950_22955</name>
</gene>
<protein>
    <submittedName>
        <fullName evidence="3">Uncharacterized protein</fullName>
    </submittedName>
</protein>
<evidence type="ECO:0000256" key="2">
    <source>
        <dbReference type="SAM" id="Phobius"/>
    </source>
</evidence>
<feature type="transmembrane region" description="Helical" evidence="2">
    <location>
        <begin position="51"/>
        <end position="74"/>
    </location>
</feature>
<organism evidence="3 4">
    <name type="scientific">Kitasatospora xanthocidica</name>
    <dbReference type="NCBI Taxonomy" id="83382"/>
    <lineage>
        <taxon>Bacteria</taxon>
        <taxon>Bacillati</taxon>
        <taxon>Actinomycetota</taxon>
        <taxon>Actinomycetes</taxon>
        <taxon>Kitasatosporales</taxon>
        <taxon>Streptomycetaceae</taxon>
        <taxon>Kitasatospora</taxon>
    </lineage>
</organism>
<evidence type="ECO:0000313" key="3">
    <source>
        <dbReference type="EMBL" id="RGD60263.1"/>
    </source>
</evidence>
<evidence type="ECO:0000256" key="1">
    <source>
        <dbReference type="SAM" id="MobiDB-lite"/>
    </source>
</evidence>
<sequence length="307" mass="32031">MSAEHDGPEERFERAFTEALGRAGEAYDTEPGPLVDTGWSHGRRLRRRRRIGTAAGAAGLALIAVGGVALGGLLPGRGTAVAGPAAAPSAGPVSGAEFQRMLTELLPSPTVQVGEARGTESDTPQLRLVVDDGHGPAQYLFWITRFPGGEDTDCPAVPTGDDTCTETTLPGGGHLRLYQAGTRDGEPAGSKTWSAKLTVDGYQLMLQEWNRKPLEQGTPITRTDPPLTMDKLAEVVTDPRWKQVMAAIPQASAVGSLPSPRFGVSVPLPTPLTGPTQFTVDVPPWSGLTPPPGGGPITLPATPTPGS</sequence>
<keyword evidence="2" id="KW-0812">Transmembrane</keyword>
<feature type="region of interest" description="Disordered" evidence="1">
    <location>
        <begin position="284"/>
        <end position="307"/>
    </location>
</feature>
<accession>A0A372ZWP3</accession>
<keyword evidence="2" id="KW-1133">Transmembrane helix</keyword>
<dbReference type="RefSeq" id="WP_117488342.1">
    <property type="nucleotide sequence ID" value="NZ_QVIG01000001.1"/>
</dbReference>
<keyword evidence="2" id="KW-0472">Membrane</keyword>